<dbReference type="AlphaFoldDB" id="A0A2G9XBD0"/>
<sequence length="290" mass="31733">MNRFRSIFKTNKALIGMVHMLPMLGYKDFSSIEETVKCAIQDAKNIERVGMAALIIENNYDIPHQIFVKPEVIASFTYVANQIARVVKIPIGISVLWNDYYSALSIAKIIGASFVRVPVFVDIVETSYGKVTGNAGDVLAFRKKIGGEHIAIFTDIQVKHSKLLNIRPIEESALEAVKKGSDGLIVTGKWTGDAPNMQDLIDTRKAVKDFPLLVGSGATLENMDTLTKYANGIIVGTSIKTGAVLSKEQNVNIKPLEERVSLDKAKVFVKKFAGCTGVGYARTPSKHSKS</sequence>
<protein>
    <recommendedName>
        <fullName evidence="4">Photosystem I assembly BtpA</fullName>
    </recommendedName>
</protein>
<dbReference type="PIRSF" id="PIRSF005956">
    <property type="entry name" value="BtpA"/>
    <property type="match status" value="1"/>
</dbReference>
<dbReference type="InterPro" id="IPR011060">
    <property type="entry name" value="RibuloseP-bd_barrel"/>
</dbReference>
<evidence type="ECO:0000256" key="1">
    <source>
        <dbReference type="ARBA" id="ARBA00006007"/>
    </source>
</evidence>
<dbReference type="Pfam" id="PF03437">
    <property type="entry name" value="BtpA"/>
    <property type="match status" value="1"/>
</dbReference>
<dbReference type="PANTHER" id="PTHR21381:SF3">
    <property type="entry name" value="SGC REGION PROTEIN SGCQ-RELATED"/>
    <property type="match status" value="1"/>
</dbReference>
<dbReference type="PANTHER" id="PTHR21381">
    <property type="entry name" value="ZGC:162297"/>
    <property type="match status" value="1"/>
</dbReference>
<dbReference type="EMBL" id="PCQY01000040">
    <property type="protein sequence ID" value="PIP04269.1"/>
    <property type="molecule type" value="Genomic_DNA"/>
</dbReference>
<dbReference type="NCBIfam" id="TIGR00259">
    <property type="entry name" value="thylakoid_BtpA"/>
    <property type="match status" value="1"/>
</dbReference>
<evidence type="ECO:0000313" key="2">
    <source>
        <dbReference type="EMBL" id="PIP04269.1"/>
    </source>
</evidence>
<dbReference type="SUPFAM" id="SSF51366">
    <property type="entry name" value="Ribulose-phoshate binding barrel"/>
    <property type="match status" value="1"/>
</dbReference>
<dbReference type="Proteomes" id="UP000231388">
    <property type="component" value="Unassembled WGS sequence"/>
</dbReference>
<evidence type="ECO:0008006" key="4">
    <source>
        <dbReference type="Google" id="ProtNLM"/>
    </source>
</evidence>
<comment type="similarity">
    <text evidence="1">Belongs to the BtpA family.</text>
</comment>
<name>A0A2G9XBD0_UNCKA</name>
<organism evidence="2 3">
    <name type="scientific">candidate division WWE3 bacterium CG23_combo_of_CG06-09_8_20_14_all_40_14</name>
    <dbReference type="NCBI Taxonomy" id="1975095"/>
    <lineage>
        <taxon>Bacteria</taxon>
        <taxon>Katanobacteria</taxon>
    </lineage>
</organism>
<evidence type="ECO:0000313" key="3">
    <source>
        <dbReference type="Proteomes" id="UP000231388"/>
    </source>
</evidence>
<gene>
    <name evidence="2" type="ORF">COX53_03375</name>
</gene>
<comment type="caution">
    <text evidence="2">The sequence shown here is derived from an EMBL/GenBank/DDBJ whole genome shotgun (WGS) entry which is preliminary data.</text>
</comment>
<accession>A0A2G9XBD0</accession>
<proteinExistence type="inferred from homology"/>
<reference evidence="2 3" key="1">
    <citation type="submission" date="2017-09" db="EMBL/GenBank/DDBJ databases">
        <title>Depth-based differentiation of microbial function through sediment-hosted aquifers and enrichment of novel symbionts in the deep terrestrial subsurface.</title>
        <authorList>
            <person name="Probst A.J."/>
            <person name="Ladd B."/>
            <person name="Jarett J.K."/>
            <person name="Geller-Mcgrath D.E."/>
            <person name="Sieber C.M."/>
            <person name="Emerson J.B."/>
            <person name="Anantharaman K."/>
            <person name="Thomas B.C."/>
            <person name="Malmstrom R."/>
            <person name="Stieglmeier M."/>
            <person name="Klingl A."/>
            <person name="Woyke T."/>
            <person name="Ryan C.M."/>
            <person name="Banfield J.F."/>
        </authorList>
    </citation>
    <scope>NUCLEOTIDE SEQUENCE [LARGE SCALE GENOMIC DNA]</scope>
    <source>
        <strain evidence="2">CG23_combo_of_CG06-09_8_20_14_all_40_14</strain>
    </source>
</reference>
<dbReference type="InterPro" id="IPR005137">
    <property type="entry name" value="BtpA"/>
</dbReference>